<organism evidence="2 3">
    <name type="scientific">Geomicrobium sediminis</name>
    <dbReference type="NCBI Taxonomy" id="1347788"/>
    <lineage>
        <taxon>Bacteria</taxon>
        <taxon>Bacillati</taxon>
        <taxon>Bacillota</taxon>
        <taxon>Bacilli</taxon>
        <taxon>Bacillales</taxon>
        <taxon>Geomicrobium</taxon>
    </lineage>
</organism>
<name>A0ABS2P8U6_9BACL</name>
<accession>A0ABS2P8U6</accession>
<feature type="chain" id="PRO_5045756141" description="DUF3221 domain-containing protein" evidence="1">
    <location>
        <begin position="26"/>
        <end position="112"/>
    </location>
</feature>
<sequence>MKTLRFFIVTLLLLLAFVTYTNSNADPTDHDETLLYIKGVTSDINRMGFSFTIDIEEDPHLSDTVIVRIPASHVFKFSQVKKGDSVRVGYDGVMMESYPVQITATTFEVIDQ</sequence>
<dbReference type="EMBL" id="JAFBEC010000002">
    <property type="protein sequence ID" value="MBM7631834.1"/>
    <property type="molecule type" value="Genomic_DNA"/>
</dbReference>
<feature type="signal peptide" evidence="1">
    <location>
        <begin position="1"/>
        <end position="25"/>
    </location>
</feature>
<keyword evidence="3" id="KW-1185">Reference proteome</keyword>
<evidence type="ECO:0008006" key="4">
    <source>
        <dbReference type="Google" id="ProtNLM"/>
    </source>
</evidence>
<proteinExistence type="predicted"/>
<dbReference type="RefSeq" id="WP_204695879.1">
    <property type="nucleotide sequence ID" value="NZ_JAFBEC010000002.1"/>
</dbReference>
<reference evidence="2 3" key="1">
    <citation type="submission" date="2021-01" db="EMBL/GenBank/DDBJ databases">
        <title>Genomic Encyclopedia of Type Strains, Phase IV (KMG-IV): sequencing the most valuable type-strain genomes for metagenomic binning, comparative biology and taxonomic classification.</title>
        <authorList>
            <person name="Goeker M."/>
        </authorList>
    </citation>
    <scope>NUCLEOTIDE SEQUENCE [LARGE SCALE GENOMIC DNA]</scope>
    <source>
        <strain evidence="2 3">DSM 25540</strain>
    </source>
</reference>
<evidence type="ECO:0000256" key="1">
    <source>
        <dbReference type="SAM" id="SignalP"/>
    </source>
</evidence>
<protein>
    <recommendedName>
        <fullName evidence="4">DUF3221 domain-containing protein</fullName>
    </recommendedName>
</protein>
<gene>
    <name evidence="2" type="ORF">JOD17_000926</name>
</gene>
<evidence type="ECO:0000313" key="2">
    <source>
        <dbReference type="EMBL" id="MBM7631834.1"/>
    </source>
</evidence>
<dbReference type="Proteomes" id="UP000741863">
    <property type="component" value="Unassembled WGS sequence"/>
</dbReference>
<dbReference type="InterPro" id="IPR021598">
    <property type="entry name" value="DUF3221"/>
</dbReference>
<evidence type="ECO:0000313" key="3">
    <source>
        <dbReference type="Proteomes" id="UP000741863"/>
    </source>
</evidence>
<keyword evidence="1" id="KW-0732">Signal</keyword>
<comment type="caution">
    <text evidence="2">The sequence shown here is derived from an EMBL/GenBank/DDBJ whole genome shotgun (WGS) entry which is preliminary data.</text>
</comment>
<dbReference type="Pfam" id="PF11518">
    <property type="entry name" value="DUF3221"/>
    <property type="match status" value="1"/>
</dbReference>